<dbReference type="Proteomes" id="UP001303115">
    <property type="component" value="Unassembled WGS sequence"/>
</dbReference>
<evidence type="ECO:0000256" key="6">
    <source>
        <dbReference type="ARBA" id="ARBA00022669"/>
    </source>
</evidence>
<feature type="disulfide bond" evidence="13">
    <location>
        <begin position="156"/>
        <end position="168"/>
    </location>
</feature>
<keyword evidence="19" id="KW-1185">Reference proteome</keyword>
<dbReference type="PANTHER" id="PTHR47700:SF2">
    <property type="entry name" value="CHITINASE"/>
    <property type="match status" value="1"/>
</dbReference>
<evidence type="ECO:0000256" key="14">
    <source>
        <dbReference type="RuleBase" id="RU000489"/>
    </source>
</evidence>
<dbReference type="SUPFAM" id="SSF54556">
    <property type="entry name" value="Chitinase insertion domain"/>
    <property type="match status" value="1"/>
</dbReference>
<dbReference type="Pfam" id="PF01476">
    <property type="entry name" value="LysM"/>
    <property type="match status" value="2"/>
</dbReference>
<evidence type="ECO:0000256" key="13">
    <source>
        <dbReference type="PROSITE-ProRule" id="PRU00261"/>
    </source>
</evidence>
<keyword evidence="6 13" id="KW-0147">Chitin-binding</keyword>
<dbReference type="InterPro" id="IPR053214">
    <property type="entry name" value="LysM12-like"/>
</dbReference>
<name>A0AAN6SWK1_9PEZI</name>
<dbReference type="PROSITE" id="PS01095">
    <property type="entry name" value="GH18_1"/>
    <property type="match status" value="1"/>
</dbReference>
<dbReference type="GO" id="GO:0006032">
    <property type="term" value="P:chitin catabolic process"/>
    <property type="evidence" value="ECO:0007669"/>
    <property type="project" value="UniProtKB-KW"/>
</dbReference>
<keyword evidence="10" id="KW-0119">Carbohydrate metabolism</keyword>
<comment type="caution">
    <text evidence="18">The sequence shown here is derived from an EMBL/GenBank/DDBJ whole genome shotgun (WGS) entry which is preliminary data.</text>
</comment>
<dbReference type="GO" id="GO:0005576">
    <property type="term" value="C:extracellular region"/>
    <property type="evidence" value="ECO:0007669"/>
    <property type="project" value="UniProtKB-SubCell"/>
</dbReference>
<dbReference type="PROSITE" id="PS51782">
    <property type="entry name" value="LYSM"/>
    <property type="match status" value="2"/>
</dbReference>
<dbReference type="CDD" id="cd02878">
    <property type="entry name" value="GH18_zymocin_alpha"/>
    <property type="match status" value="1"/>
</dbReference>
<dbReference type="SUPFAM" id="SSF57016">
    <property type="entry name" value="Plant lectins/antimicrobial peptides"/>
    <property type="match status" value="1"/>
</dbReference>
<dbReference type="SUPFAM" id="SSF54106">
    <property type="entry name" value="LysM domain"/>
    <property type="match status" value="1"/>
</dbReference>
<dbReference type="InterPro" id="IPR001002">
    <property type="entry name" value="Chitin-bd_1"/>
</dbReference>
<dbReference type="InterPro" id="IPR011583">
    <property type="entry name" value="Chitinase_II/V-like_cat"/>
</dbReference>
<dbReference type="InterPro" id="IPR017853">
    <property type="entry name" value="GH"/>
</dbReference>
<comment type="catalytic activity">
    <reaction evidence="1">
        <text>Random endo-hydrolysis of N-acetyl-beta-D-glucosaminide (1-&gt;4)-beta-linkages in chitin and chitodextrins.</text>
        <dbReference type="EC" id="3.2.1.14"/>
    </reaction>
</comment>
<evidence type="ECO:0000256" key="4">
    <source>
        <dbReference type="ARBA" id="ARBA00012729"/>
    </source>
</evidence>
<comment type="caution">
    <text evidence="13">Lacks conserved residue(s) required for the propagation of feature annotation.</text>
</comment>
<organism evidence="18 19">
    <name type="scientific">Parachaetomium inaequale</name>
    <dbReference type="NCBI Taxonomy" id="2588326"/>
    <lineage>
        <taxon>Eukaryota</taxon>
        <taxon>Fungi</taxon>
        <taxon>Dikarya</taxon>
        <taxon>Ascomycota</taxon>
        <taxon>Pezizomycotina</taxon>
        <taxon>Sordariomycetes</taxon>
        <taxon>Sordariomycetidae</taxon>
        <taxon>Sordariales</taxon>
        <taxon>Chaetomiaceae</taxon>
        <taxon>Parachaetomium</taxon>
    </lineage>
</organism>
<dbReference type="SMART" id="SM00257">
    <property type="entry name" value="LysM"/>
    <property type="match status" value="2"/>
</dbReference>
<evidence type="ECO:0000259" key="16">
    <source>
        <dbReference type="PROSITE" id="PS51782"/>
    </source>
</evidence>
<evidence type="ECO:0000256" key="11">
    <source>
        <dbReference type="ARBA" id="ARBA00023295"/>
    </source>
</evidence>
<protein>
    <recommendedName>
        <fullName evidence="4">chitinase</fullName>
        <ecNumber evidence="4">3.2.1.14</ecNumber>
    </recommendedName>
</protein>
<reference evidence="19" key="1">
    <citation type="journal article" date="2023" name="Mol. Phylogenet. Evol.">
        <title>Genome-scale phylogeny and comparative genomics of the fungal order Sordariales.</title>
        <authorList>
            <person name="Hensen N."/>
            <person name="Bonometti L."/>
            <person name="Westerberg I."/>
            <person name="Brannstrom I.O."/>
            <person name="Guillou S."/>
            <person name="Cros-Aarteil S."/>
            <person name="Calhoun S."/>
            <person name="Haridas S."/>
            <person name="Kuo A."/>
            <person name="Mondo S."/>
            <person name="Pangilinan J."/>
            <person name="Riley R."/>
            <person name="LaButti K."/>
            <person name="Andreopoulos B."/>
            <person name="Lipzen A."/>
            <person name="Chen C."/>
            <person name="Yan M."/>
            <person name="Daum C."/>
            <person name="Ng V."/>
            <person name="Clum A."/>
            <person name="Steindorff A."/>
            <person name="Ohm R.A."/>
            <person name="Martin F."/>
            <person name="Silar P."/>
            <person name="Natvig D.O."/>
            <person name="Lalanne C."/>
            <person name="Gautier V."/>
            <person name="Ament-Velasquez S.L."/>
            <person name="Kruys A."/>
            <person name="Hutchinson M.I."/>
            <person name="Powell A.J."/>
            <person name="Barry K."/>
            <person name="Miller A.N."/>
            <person name="Grigoriev I.V."/>
            <person name="Debuchy R."/>
            <person name="Gladieux P."/>
            <person name="Hiltunen Thoren M."/>
            <person name="Johannesson H."/>
        </authorList>
    </citation>
    <scope>NUCLEOTIDE SEQUENCE [LARGE SCALE GENOMIC DNA]</scope>
    <source>
        <strain evidence="19">CBS 284.82</strain>
    </source>
</reference>
<dbReference type="Gene3D" id="3.30.60.10">
    <property type="entry name" value="Endochitinase-like"/>
    <property type="match status" value="1"/>
</dbReference>
<keyword evidence="9" id="KW-0843">Virulence</keyword>
<gene>
    <name evidence="18" type="ORF">C8A01DRAFT_42638</name>
</gene>
<feature type="disulfide bond" evidence="13">
    <location>
        <begin position="161"/>
        <end position="175"/>
    </location>
</feature>
<dbReference type="InterPro" id="IPR036861">
    <property type="entry name" value="Endochitinase-like_sf"/>
</dbReference>
<dbReference type="InterPro" id="IPR036779">
    <property type="entry name" value="LysM_dom_sf"/>
</dbReference>
<evidence type="ECO:0000256" key="12">
    <source>
        <dbReference type="ARBA" id="ARBA00023326"/>
    </source>
</evidence>
<dbReference type="GO" id="GO:0000272">
    <property type="term" value="P:polysaccharide catabolic process"/>
    <property type="evidence" value="ECO:0007669"/>
    <property type="project" value="UniProtKB-KW"/>
</dbReference>
<evidence type="ECO:0000256" key="10">
    <source>
        <dbReference type="ARBA" id="ARBA00023277"/>
    </source>
</evidence>
<dbReference type="PROSITE" id="PS50941">
    <property type="entry name" value="CHIT_BIND_I_2"/>
    <property type="match status" value="1"/>
</dbReference>
<keyword evidence="13" id="KW-1015">Disulfide bond</keyword>
<dbReference type="InterPro" id="IPR001223">
    <property type="entry name" value="Glyco_hydro18_cat"/>
</dbReference>
<evidence type="ECO:0000256" key="5">
    <source>
        <dbReference type="ARBA" id="ARBA00022525"/>
    </source>
</evidence>
<evidence type="ECO:0000256" key="2">
    <source>
        <dbReference type="ARBA" id="ARBA00004613"/>
    </source>
</evidence>
<proteinExistence type="inferred from homology"/>
<dbReference type="SUPFAM" id="SSF51445">
    <property type="entry name" value="(Trans)glycosidases"/>
    <property type="match status" value="1"/>
</dbReference>
<dbReference type="Pfam" id="PF00704">
    <property type="entry name" value="Glyco_hydro_18"/>
    <property type="match status" value="1"/>
</dbReference>
<dbReference type="EMBL" id="MU854317">
    <property type="protein sequence ID" value="KAK4044736.1"/>
    <property type="molecule type" value="Genomic_DNA"/>
</dbReference>
<feature type="domain" description="GH18" evidence="17">
    <location>
        <begin position="208"/>
        <end position="574"/>
    </location>
</feature>
<evidence type="ECO:0000256" key="1">
    <source>
        <dbReference type="ARBA" id="ARBA00000822"/>
    </source>
</evidence>
<comment type="subcellular location">
    <subcellularLocation>
        <location evidence="2">Secreted</location>
    </subcellularLocation>
</comment>
<feature type="disulfide bond" evidence="13">
    <location>
        <begin position="190"/>
        <end position="194"/>
    </location>
</feature>
<dbReference type="EC" id="3.2.1.14" evidence="4"/>
<keyword evidence="7 14" id="KW-0378">Hydrolase</keyword>
<comment type="similarity">
    <text evidence="3">Belongs to the glycosyl hydrolase 18 family. Chitinase class V subfamily.</text>
</comment>
<accession>A0AAN6SWK1</accession>
<evidence type="ECO:0000259" key="15">
    <source>
        <dbReference type="PROSITE" id="PS50941"/>
    </source>
</evidence>
<keyword evidence="5" id="KW-0964">Secreted</keyword>
<feature type="domain" description="LysM" evidence="16">
    <location>
        <begin position="70"/>
        <end position="118"/>
    </location>
</feature>
<dbReference type="CDD" id="cd00118">
    <property type="entry name" value="LysM"/>
    <property type="match status" value="2"/>
</dbReference>
<evidence type="ECO:0000313" key="19">
    <source>
        <dbReference type="Proteomes" id="UP001303115"/>
    </source>
</evidence>
<keyword evidence="11 14" id="KW-0326">Glycosidase</keyword>
<keyword evidence="8" id="KW-0146">Chitin degradation</keyword>
<sequence>MGQTCSYIFVQPGDSCGALASRCGISGAQFTQYNPGSDFCSRLMPKQPVCCSEGALPDLKPKQNADGTCASYVVQPGEYCSLVAENHYISVTDIEAYNGKTWGWNGCASLPQYANICLSPGDPPMPSAIENAVCGPQVSGTARPSDWSQIQSLNPCPLNACCNTWGQCGITPEFCTRSPSSTGAPGTTGCISNCGTKIASSPSPPAQFLKVGYFEAFNAERPCLNMRADQIPSGYTHIHFSFGGVTPDFAVDLSAHQAEFELFAKQTGFKRVLAFGGWSFSTGGDSAPIFRDGVTNANRLAFARSVAAVVQQYNLDGVDFDWEYPGSADIPGSSPQDGANYLAFLKMVRSLLPTNKTISLAAPASFWYLQGFPIADMAPVLDYIVYMTYDLHGQWDYDSRGSQDGCPSGRGDCLRSHVNLTETNYALAMLTKAGVPSTKVVVGLASYGRSFKMASPTCRRGPTCRYQGPDSAASPGRCTGSRGIIAQAEIEEIIGARQPGVYSWHDEASDSDMVQYDTDSWAAYMSEGTKVSRRALYQGLNFGGSAEWAVDLAAFLPGEGGNGVGVGDVCDADG</sequence>
<dbReference type="PANTHER" id="PTHR47700">
    <property type="entry name" value="V CHITINASE, PUTATIVE (AFU_ORTHOLOGUE AFUA_6G13720)-RELATED"/>
    <property type="match status" value="1"/>
</dbReference>
<dbReference type="InterPro" id="IPR029070">
    <property type="entry name" value="Chitinase_insertion_sf"/>
</dbReference>
<evidence type="ECO:0000256" key="8">
    <source>
        <dbReference type="ARBA" id="ARBA00023024"/>
    </source>
</evidence>
<feature type="domain" description="LysM" evidence="16">
    <location>
        <begin position="6"/>
        <end position="51"/>
    </location>
</feature>
<evidence type="ECO:0000256" key="9">
    <source>
        <dbReference type="ARBA" id="ARBA00023026"/>
    </source>
</evidence>
<feature type="domain" description="Chitin-binding type-1" evidence="15">
    <location>
        <begin position="131"/>
        <end position="196"/>
    </location>
</feature>
<dbReference type="InterPro" id="IPR001579">
    <property type="entry name" value="Glyco_hydro_18_chit_AS"/>
</dbReference>
<evidence type="ECO:0000256" key="7">
    <source>
        <dbReference type="ARBA" id="ARBA00022801"/>
    </source>
</evidence>
<evidence type="ECO:0000313" key="18">
    <source>
        <dbReference type="EMBL" id="KAK4044736.1"/>
    </source>
</evidence>
<dbReference type="Gene3D" id="3.20.20.80">
    <property type="entry name" value="Glycosidases"/>
    <property type="match status" value="1"/>
</dbReference>
<keyword evidence="12" id="KW-0624">Polysaccharide degradation</keyword>
<evidence type="ECO:0000256" key="3">
    <source>
        <dbReference type="ARBA" id="ARBA00008682"/>
    </source>
</evidence>
<evidence type="ECO:0000259" key="17">
    <source>
        <dbReference type="PROSITE" id="PS51910"/>
    </source>
</evidence>
<dbReference type="Gene3D" id="3.10.50.10">
    <property type="match status" value="1"/>
</dbReference>
<dbReference type="Gene3D" id="3.10.350.10">
    <property type="entry name" value="LysM domain"/>
    <property type="match status" value="2"/>
</dbReference>
<dbReference type="GO" id="GO:0008061">
    <property type="term" value="F:chitin binding"/>
    <property type="evidence" value="ECO:0007669"/>
    <property type="project" value="UniProtKB-UniRule"/>
</dbReference>
<dbReference type="GO" id="GO:0008843">
    <property type="term" value="F:endochitinase activity"/>
    <property type="evidence" value="ECO:0007669"/>
    <property type="project" value="UniProtKB-EC"/>
</dbReference>
<dbReference type="SMART" id="SM00636">
    <property type="entry name" value="Glyco_18"/>
    <property type="match status" value="1"/>
</dbReference>
<dbReference type="InterPro" id="IPR018392">
    <property type="entry name" value="LysM"/>
</dbReference>
<dbReference type="AlphaFoldDB" id="A0AAN6SWK1"/>
<dbReference type="PROSITE" id="PS51910">
    <property type="entry name" value="GH18_2"/>
    <property type="match status" value="1"/>
</dbReference>